<evidence type="ECO:0000256" key="1">
    <source>
        <dbReference type="ARBA" id="ARBA00023235"/>
    </source>
</evidence>
<dbReference type="InterPro" id="IPR013785">
    <property type="entry name" value="Aldolase_TIM"/>
</dbReference>
<evidence type="ECO:0000313" key="4">
    <source>
        <dbReference type="Proteomes" id="UP001183202"/>
    </source>
</evidence>
<comment type="pathway">
    <text evidence="2">Carbohydrate biosynthesis; gluconeogenesis.</text>
</comment>
<dbReference type="Gene3D" id="3.20.20.70">
    <property type="entry name" value="Aldolase class I"/>
    <property type="match status" value="1"/>
</dbReference>
<organism evidence="3 4">
    <name type="scientific">Pseudonocardia charpentierae</name>
    <dbReference type="NCBI Taxonomy" id="3075545"/>
    <lineage>
        <taxon>Bacteria</taxon>
        <taxon>Bacillati</taxon>
        <taxon>Actinomycetota</taxon>
        <taxon>Actinomycetes</taxon>
        <taxon>Pseudonocardiales</taxon>
        <taxon>Pseudonocardiaceae</taxon>
        <taxon>Pseudonocardia</taxon>
    </lineage>
</organism>
<dbReference type="EMBL" id="JAVREJ010000003">
    <property type="protein sequence ID" value="MDT0349223.1"/>
    <property type="molecule type" value="Genomic_DNA"/>
</dbReference>
<keyword evidence="2" id="KW-0312">Gluconeogenesis</keyword>
<keyword evidence="2" id="KW-0324">Glycolysis</keyword>
<comment type="pathway">
    <text evidence="2">Carbohydrate degradation; glycolysis; D-glyceraldehyde 3-phosphate from glycerone phosphate: step 1/1.</text>
</comment>
<name>A0ABU2N842_9PSEU</name>
<dbReference type="PROSITE" id="PS51440">
    <property type="entry name" value="TIM_2"/>
    <property type="match status" value="1"/>
</dbReference>
<comment type="subunit">
    <text evidence="2">Homodimer.</text>
</comment>
<protein>
    <recommendedName>
        <fullName evidence="2">Triosephosphate isomerase</fullName>
        <ecNumber evidence="2">5.3.1.1</ecNumber>
    </recommendedName>
</protein>
<dbReference type="InterPro" id="IPR000652">
    <property type="entry name" value="Triosephosphate_isomerase"/>
</dbReference>
<dbReference type="GO" id="GO:0016853">
    <property type="term" value="F:isomerase activity"/>
    <property type="evidence" value="ECO:0007669"/>
    <property type="project" value="UniProtKB-KW"/>
</dbReference>
<keyword evidence="1 2" id="KW-0413">Isomerase</keyword>
<comment type="catalytic activity">
    <reaction evidence="2">
        <text>D-glyceraldehyde 3-phosphate = dihydroxyacetone phosphate</text>
        <dbReference type="Rhea" id="RHEA:18585"/>
        <dbReference type="ChEBI" id="CHEBI:57642"/>
        <dbReference type="ChEBI" id="CHEBI:59776"/>
        <dbReference type="EC" id="5.3.1.1"/>
    </reaction>
</comment>
<dbReference type="Pfam" id="PF00121">
    <property type="entry name" value="TIM"/>
    <property type="match status" value="1"/>
</dbReference>
<dbReference type="Proteomes" id="UP001183202">
    <property type="component" value="Unassembled WGS sequence"/>
</dbReference>
<keyword evidence="2" id="KW-0963">Cytoplasm</keyword>
<keyword evidence="4" id="KW-1185">Reference proteome</keyword>
<evidence type="ECO:0000256" key="2">
    <source>
        <dbReference type="RuleBase" id="RU363013"/>
    </source>
</evidence>
<comment type="caution">
    <text evidence="3">The sequence shown here is derived from an EMBL/GenBank/DDBJ whole genome shotgun (WGS) entry which is preliminary data.</text>
</comment>
<reference evidence="4" key="1">
    <citation type="submission" date="2023-07" db="EMBL/GenBank/DDBJ databases">
        <title>30 novel species of actinomycetes from the DSMZ collection.</title>
        <authorList>
            <person name="Nouioui I."/>
        </authorList>
    </citation>
    <scope>NUCLEOTIDE SEQUENCE [LARGE SCALE GENOMIC DNA]</scope>
    <source>
        <strain evidence="4">DSM 45834</strain>
    </source>
</reference>
<comment type="subcellular location">
    <subcellularLocation>
        <location evidence="2">Cytoplasm</location>
    </subcellularLocation>
</comment>
<dbReference type="SUPFAM" id="SSF51351">
    <property type="entry name" value="Triosephosphate isomerase (TIM)"/>
    <property type="match status" value="1"/>
</dbReference>
<dbReference type="RefSeq" id="WP_311555205.1">
    <property type="nucleotide sequence ID" value="NZ_JAVREJ010000003.1"/>
</dbReference>
<dbReference type="PANTHER" id="PTHR21139:SF2">
    <property type="entry name" value="TRIOSEPHOSPHATE ISOMERASE"/>
    <property type="match status" value="1"/>
</dbReference>
<gene>
    <name evidence="3" type="ORF">RM445_06760</name>
</gene>
<dbReference type="CDD" id="cd00311">
    <property type="entry name" value="TIM"/>
    <property type="match status" value="1"/>
</dbReference>
<comment type="similarity">
    <text evidence="2">Belongs to the triosephosphate isomerase family.</text>
</comment>
<dbReference type="EC" id="5.3.1.1" evidence="2"/>
<dbReference type="PANTHER" id="PTHR21139">
    <property type="entry name" value="TRIOSEPHOSPHATE ISOMERASE"/>
    <property type="match status" value="1"/>
</dbReference>
<proteinExistence type="inferred from homology"/>
<dbReference type="InterPro" id="IPR035990">
    <property type="entry name" value="TIM_sf"/>
</dbReference>
<evidence type="ECO:0000313" key="3">
    <source>
        <dbReference type="EMBL" id="MDT0349223.1"/>
    </source>
</evidence>
<sequence length="254" mass="26010">MLPRTLVGCSSKSYFSVERATRWGPEVVDGVAGDPAGTDGLFVCPSFPLIPTLLASFGAAGGMVGAQDVSVHPSGPYTGEVSAEVLAELGVRLVMAGHPERRRLFGETDDVVRRKVTAAATAGMAPILVVGEQEEGESAERAVAAQLDAWLVDLPDGADVLVAYEPAWAIGAPAPAPPGHVAAATLAVRGLLEGRVADARVVYGGSAQPGTFGAIRDAAGEPAAVPDGVFMARFGLDPKDFLTVVGEVRGSHLS</sequence>
<accession>A0ABU2N842</accession>